<evidence type="ECO:0000256" key="2">
    <source>
        <dbReference type="ARBA" id="ARBA00009077"/>
    </source>
</evidence>
<comment type="cofactor">
    <cofactor evidence="1 4">
        <name>pyridoxal 5'-phosphate</name>
        <dbReference type="ChEBI" id="CHEBI:597326"/>
    </cofactor>
</comment>
<dbReference type="EMBL" id="JAXCLX010000005">
    <property type="protein sequence ID" value="MDY0874490.1"/>
    <property type="molecule type" value="Genomic_DNA"/>
</dbReference>
<dbReference type="RefSeq" id="WP_320502958.1">
    <property type="nucleotide sequence ID" value="NZ_JAXCLX010000005.1"/>
</dbReference>
<evidence type="ECO:0000256" key="3">
    <source>
        <dbReference type="ARBA" id="ARBA00022898"/>
    </source>
</evidence>
<keyword evidence="5" id="KW-0032">Aminotransferase</keyword>
<evidence type="ECO:0000256" key="1">
    <source>
        <dbReference type="ARBA" id="ARBA00001933"/>
    </source>
</evidence>
<dbReference type="InterPro" id="IPR015424">
    <property type="entry name" value="PyrdxlP-dep_Trfase"/>
</dbReference>
<protein>
    <submittedName>
        <fullName evidence="5">PLP-dependent aspartate aminotransferase family protein</fullName>
    </submittedName>
</protein>
<evidence type="ECO:0000313" key="6">
    <source>
        <dbReference type="Proteomes" id="UP001271769"/>
    </source>
</evidence>
<comment type="similarity">
    <text evidence="2 4">Belongs to the trans-sulfuration enzymes family.</text>
</comment>
<keyword evidence="5" id="KW-0808">Transferase</keyword>
<dbReference type="Gene3D" id="3.90.1150.10">
    <property type="entry name" value="Aspartate Aminotransferase, domain 1"/>
    <property type="match status" value="1"/>
</dbReference>
<name>A0ABU5E5J5_9PROT</name>
<reference evidence="5 6" key="1">
    <citation type="journal article" date="2013" name="Antonie Van Leeuwenhoek">
        <title>Dongia rigui sp. nov., isolated from freshwater of a large wetland in Korea.</title>
        <authorList>
            <person name="Baik K.S."/>
            <person name="Hwang Y.M."/>
            <person name="Choi J.S."/>
            <person name="Kwon J."/>
            <person name="Seong C.N."/>
        </authorList>
    </citation>
    <scope>NUCLEOTIDE SEQUENCE [LARGE SCALE GENOMIC DNA]</scope>
    <source>
        <strain evidence="5 6">04SU4-P</strain>
    </source>
</reference>
<dbReference type="SUPFAM" id="SSF53383">
    <property type="entry name" value="PLP-dependent transferases"/>
    <property type="match status" value="1"/>
</dbReference>
<dbReference type="GO" id="GO:0008483">
    <property type="term" value="F:transaminase activity"/>
    <property type="evidence" value="ECO:0007669"/>
    <property type="project" value="UniProtKB-KW"/>
</dbReference>
<comment type="caution">
    <text evidence="5">The sequence shown here is derived from an EMBL/GenBank/DDBJ whole genome shotgun (WGS) entry which is preliminary data.</text>
</comment>
<dbReference type="PANTHER" id="PTHR11808">
    <property type="entry name" value="TRANS-SULFURATION ENZYME FAMILY MEMBER"/>
    <property type="match status" value="1"/>
</dbReference>
<dbReference type="Pfam" id="PF01053">
    <property type="entry name" value="Cys_Met_Meta_PP"/>
    <property type="match status" value="1"/>
</dbReference>
<accession>A0ABU5E5J5</accession>
<keyword evidence="6" id="KW-1185">Reference proteome</keyword>
<dbReference type="InterPro" id="IPR015422">
    <property type="entry name" value="PyrdxlP-dep_Trfase_small"/>
</dbReference>
<dbReference type="Proteomes" id="UP001271769">
    <property type="component" value="Unassembled WGS sequence"/>
</dbReference>
<dbReference type="InterPro" id="IPR015421">
    <property type="entry name" value="PyrdxlP-dep_Trfase_major"/>
</dbReference>
<dbReference type="PANTHER" id="PTHR11808:SF15">
    <property type="entry name" value="CYSTATHIONINE GAMMA-LYASE"/>
    <property type="match status" value="1"/>
</dbReference>
<dbReference type="PIRSF" id="PIRSF001434">
    <property type="entry name" value="CGS"/>
    <property type="match status" value="1"/>
</dbReference>
<dbReference type="InterPro" id="IPR054542">
    <property type="entry name" value="Cys_met_metab_PP"/>
</dbReference>
<keyword evidence="3 4" id="KW-0663">Pyridoxal phosphate</keyword>
<dbReference type="PROSITE" id="PS00868">
    <property type="entry name" value="CYS_MET_METAB_PP"/>
    <property type="match status" value="1"/>
</dbReference>
<sequence length="383" mass="40915">MQERDWRPESLTAQGLGWVDASTQAINPPIHMSSTFLRTPDYGTERAYIRDQNPAFEQAEALLAKLEGGAAAALLASGMAAATSVFMALKPGDHVVAPQLMYWSLRNWLLTYATEWGIEVTLVDMRDLAALRQAMRPGKTQLVWIETPGNPLWSVTDIAAAARIAHAAGARLAVDSTVATPVFTQPLKLGADIVMHSATKYLNGHSDLCAGALVTKEKDAAWERIIQVRYQLGAIPGSVDAWLLLRGMRSLFPRVRQQAATALTLAQRLAQHPAISDVLYPGLPGFPGHEIAKAQMQGGFGGMLSVRVKAGTEAAKATAARVGLWQRATSLGGTESLIEHRASIEGPGSPVPGDLLRLSVGLEDAGDLYDDLDQALKGGNALG</sequence>
<organism evidence="5 6">
    <name type="scientific">Dongia rigui</name>
    <dbReference type="NCBI Taxonomy" id="940149"/>
    <lineage>
        <taxon>Bacteria</taxon>
        <taxon>Pseudomonadati</taxon>
        <taxon>Pseudomonadota</taxon>
        <taxon>Alphaproteobacteria</taxon>
        <taxon>Rhodospirillales</taxon>
        <taxon>Dongiaceae</taxon>
        <taxon>Dongia</taxon>
    </lineage>
</organism>
<evidence type="ECO:0000256" key="4">
    <source>
        <dbReference type="RuleBase" id="RU362118"/>
    </source>
</evidence>
<proteinExistence type="inferred from homology"/>
<dbReference type="Gene3D" id="3.40.640.10">
    <property type="entry name" value="Type I PLP-dependent aspartate aminotransferase-like (Major domain)"/>
    <property type="match status" value="1"/>
</dbReference>
<gene>
    <name evidence="5" type="ORF">SMD31_21300</name>
</gene>
<evidence type="ECO:0000313" key="5">
    <source>
        <dbReference type="EMBL" id="MDY0874490.1"/>
    </source>
</evidence>
<dbReference type="InterPro" id="IPR000277">
    <property type="entry name" value="Cys/Met-Metab_PyrdxlP-dep_enz"/>
</dbReference>